<dbReference type="Proteomes" id="UP000515211">
    <property type="component" value="Chromosome 7"/>
</dbReference>
<feature type="domain" description="Protein kinase" evidence="9">
    <location>
        <begin position="300"/>
        <end position="577"/>
    </location>
</feature>
<evidence type="ECO:0000256" key="3">
    <source>
        <dbReference type="ARBA" id="ARBA00022692"/>
    </source>
</evidence>
<keyword evidence="8" id="KW-0732">Signal</keyword>
<evidence type="ECO:0000313" key="10">
    <source>
        <dbReference type="Proteomes" id="UP000515211"/>
    </source>
</evidence>
<dbReference type="InterPro" id="IPR046959">
    <property type="entry name" value="PRK1-6/SRF4-like"/>
</dbReference>
<accession>A0A6P4DRZ2</accession>
<evidence type="ECO:0000256" key="1">
    <source>
        <dbReference type="ARBA" id="ARBA00004370"/>
    </source>
</evidence>
<evidence type="ECO:0000256" key="2">
    <source>
        <dbReference type="ARBA" id="ARBA00022614"/>
    </source>
</evidence>
<sequence length="617" mass="69425">MFPIPRILFFFDVLLLLLLPFFGESNNSSLESDPFFNFLSAIDPKNVLNISSSNVIIGSSSPCLVNLNNNNNNNGVIIIRCNKNATNIVEIRLENLNLSGTIDADSLCKLQELRALSLANNNIKGKIPHSISHCTRLMYLNLTRNQLSGNVPTRSLAKLKFLKKLDISNNNFIHGVIQIKHEFIKGSIVNSSPQSSVSSNNDTSNNGSSSSFPIISMKLLIPLILGLVILLVSLIFAFKKLPKLCREGIIKVLRSHQVSPSQKSITSDQMVKKGGLEDSPSLGLVFFVEKEERFTMEELLRAAADLRSESFCSSLYKVKLNNVENNVQYYAVKRLKNVQVSCEDEFGETLRKISKLKHPNVLPLVGYRSTSEEKLVIYKYQTNGSLLNLLNDYIAGRKHFPWKLRLSIACGIARGMAFIYRKKLNNNNKEEEDDSIIPHGNLKPSNILLNENNEPLISEHGLTKFMDPNRSGFLLSSQGYTAPERCISEKSDVYSFGVILLELLTGKSIEKSRIDLARWVRSMVREEWTGEVFDKKVGTNEHQWAFPILNVALTCVTRFQENRPTMGEILERIEEVMDEQEHQEQIASSKCCSNGSKDCCSLHKIIPDTWDSPGSNY</sequence>
<dbReference type="Gene3D" id="3.30.200.20">
    <property type="entry name" value="Phosphorylase Kinase, domain 1"/>
    <property type="match status" value="1"/>
</dbReference>
<dbReference type="OrthoDB" id="5966500at2759"/>
<feature type="chain" id="PRO_5027641876" evidence="8">
    <location>
        <begin position="26"/>
        <end position="617"/>
    </location>
</feature>
<dbReference type="SUPFAM" id="SSF52058">
    <property type="entry name" value="L domain-like"/>
    <property type="match status" value="1"/>
</dbReference>
<dbReference type="AlphaFoldDB" id="A0A6P4DRZ2"/>
<dbReference type="GO" id="GO:0016020">
    <property type="term" value="C:membrane"/>
    <property type="evidence" value="ECO:0007669"/>
    <property type="project" value="UniProtKB-SubCell"/>
</dbReference>
<keyword evidence="6 7" id="KW-0472">Membrane</keyword>
<organism evidence="10 11">
    <name type="scientific">Arachis duranensis</name>
    <name type="common">Wild peanut</name>
    <dbReference type="NCBI Taxonomy" id="130453"/>
    <lineage>
        <taxon>Eukaryota</taxon>
        <taxon>Viridiplantae</taxon>
        <taxon>Streptophyta</taxon>
        <taxon>Embryophyta</taxon>
        <taxon>Tracheophyta</taxon>
        <taxon>Spermatophyta</taxon>
        <taxon>Magnoliopsida</taxon>
        <taxon>eudicotyledons</taxon>
        <taxon>Gunneridae</taxon>
        <taxon>Pentapetalae</taxon>
        <taxon>rosids</taxon>
        <taxon>fabids</taxon>
        <taxon>Fabales</taxon>
        <taxon>Fabaceae</taxon>
        <taxon>Papilionoideae</taxon>
        <taxon>50 kb inversion clade</taxon>
        <taxon>dalbergioids sensu lato</taxon>
        <taxon>Dalbergieae</taxon>
        <taxon>Pterocarpus clade</taxon>
        <taxon>Arachis</taxon>
    </lineage>
</organism>
<keyword evidence="11" id="KW-0808">Transferase</keyword>
<dbReference type="GO" id="GO:0004672">
    <property type="term" value="F:protein kinase activity"/>
    <property type="evidence" value="ECO:0007669"/>
    <property type="project" value="InterPro"/>
</dbReference>
<name>A0A6P4DRZ2_ARADU</name>
<gene>
    <name evidence="11" type="primary">LOC107496317</name>
</gene>
<evidence type="ECO:0000256" key="7">
    <source>
        <dbReference type="SAM" id="Phobius"/>
    </source>
</evidence>
<dbReference type="Pfam" id="PF13855">
    <property type="entry name" value="LRR_8"/>
    <property type="match status" value="1"/>
</dbReference>
<evidence type="ECO:0000259" key="9">
    <source>
        <dbReference type="PROSITE" id="PS50011"/>
    </source>
</evidence>
<dbReference type="GO" id="GO:0005524">
    <property type="term" value="F:ATP binding"/>
    <property type="evidence" value="ECO:0007669"/>
    <property type="project" value="InterPro"/>
</dbReference>
<dbReference type="InterPro" id="IPR032675">
    <property type="entry name" value="LRR_dom_sf"/>
</dbReference>
<reference evidence="10" key="1">
    <citation type="journal article" date="2016" name="Nat. Genet.">
        <title>The genome sequences of Arachis duranensis and Arachis ipaensis, the diploid ancestors of cultivated peanut.</title>
        <authorList>
            <person name="Bertioli D.J."/>
            <person name="Cannon S.B."/>
            <person name="Froenicke L."/>
            <person name="Huang G."/>
            <person name="Farmer A.D."/>
            <person name="Cannon E.K."/>
            <person name="Liu X."/>
            <person name="Gao D."/>
            <person name="Clevenger J."/>
            <person name="Dash S."/>
            <person name="Ren L."/>
            <person name="Moretzsohn M.C."/>
            <person name="Shirasawa K."/>
            <person name="Huang W."/>
            <person name="Vidigal B."/>
            <person name="Abernathy B."/>
            <person name="Chu Y."/>
            <person name="Niederhuth C.E."/>
            <person name="Umale P."/>
            <person name="Araujo A.C."/>
            <person name="Kozik A."/>
            <person name="Kim K.D."/>
            <person name="Burow M.D."/>
            <person name="Varshney R.K."/>
            <person name="Wang X."/>
            <person name="Zhang X."/>
            <person name="Barkley N."/>
            <person name="Guimaraes P.M."/>
            <person name="Isobe S."/>
            <person name="Guo B."/>
            <person name="Liao B."/>
            <person name="Stalker H.T."/>
            <person name="Schmitz R.J."/>
            <person name="Scheffler B.E."/>
            <person name="Leal-Bertioli S.C."/>
            <person name="Xun X."/>
            <person name="Jackson S.A."/>
            <person name="Michelmore R."/>
            <person name="Ozias-Akins P."/>
        </authorList>
    </citation>
    <scope>NUCLEOTIDE SEQUENCE [LARGE SCALE GENOMIC DNA]</scope>
    <source>
        <strain evidence="10">cv. V14167</strain>
    </source>
</reference>
<feature type="signal peptide" evidence="8">
    <location>
        <begin position="1"/>
        <end position="25"/>
    </location>
</feature>
<keyword evidence="10" id="KW-1185">Reference proteome</keyword>
<protein>
    <submittedName>
        <fullName evidence="11">Probable inactive receptor kinase At5g53320</fullName>
    </submittedName>
</protein>
<evidence type="ECO:0000256" key="6">
    <source>
        <dbReference type="ARBA" id="ARBA00023136"/>
    </source>
</evidence>
<dbReference type="SUPFAM" id="SSF56112">
    <property type="entry name" value="Protein kinase-like (PK-like)"/>
    <property type="match status" value="1"/>
</dbReference>
<dbReference type="Gene3D" id="3.80.10.10">
    <property type="entry name" value="Ribonuclease Inhibitor"/>
    <property type="match status" value="1"/>
</dbReference>
<dbReference type="PANTHER" id="PTHR48007:SF77">
    <property type="entry name" value="PROTEIN KINASE DOMAIN-CONTAINING PROTEIN"/>
    <property type="match status" value="1"/>
</dbReference>
<feature type="transmembrane region" description="Helical" evidence="7">
    <location>
        <begin position="219"/>
        <end position="238"/>
    </location>
</feature>
<proteinExistence type="predicted"/>
<keyword evidence="11" id="KW-0675">Receptor</keyword>
<evidence type="ECO:0000256" key="8">
    <source>
        <dbReference type="SAM" id="SignalP"/>
    </source>
</evidence>
<dbReference type="InterPro" id="IPR011009">
    <property type="entry name" value="Kinase-like_dom_sf"/>
</dbReference>
<keyword evidence="3 7" id="KW-0812">Transmembrane</keyword>
<dbReference type="Pfam" id="PF07714">
    <property type="entry name" value="PK_Tyr_Ser-Thr"/>
    <property type="match status" value="1"/>
</dbReference>
<dbReference type="PANTHER" id="PTHR48007">
    <property type="entry name" value="LEUCINE-RICH REPEAT RECEPTOR-LIKE PROTEIN KINASE PXC1"/>
    <property type="match status" value="1"/>
</dbReference>
<comment type="subcellular location">
    <subcellularLocation>
        <location evidence="1">Membrane</location>
    </subcellularLocation>
</comment>
<dbReference type="PROSITE" id="PS50011">
    <property type="entry name" value="PROTEIN_KINASE_DOM"/>
    <property type="match status" value="1"/>
</dbReference>
<keyword evidence="5 7" id="KW-1133">Transmembrane helix</keyword>
<dbReference type="GeneID" id="107496317"/>
<dbReference type="Gene3D" id="1.10.510.10">
    <property type="entry name" value="Transferase(Phosphotransferase) domain 1"/>
    <property type="match status" value="1"/>
</dbReference>
<dbReference type="InterPro" id="IPR001245">
    <property type="entry name" value="Ser-Thr/Tyr_kinase_cat_dom"/>
</dbReference>
<keyword evidence="2" id="KW-0433">Leucine-rich repeat</keyword>
<reference evidence="11" key="2">
    <citation type="submission" date="2025-08" db="UniProtKB">
        <authorList>
            <consortium name="RefSeq"/>
        </authorList>
    </citation>
    <scope>IDENTIFICATION</scope>
    <source>
        <tissue evidence="11">Whole plant</tissue>
    </source>
</reference>
<keyword evidence="11" id="KW-0418">Kinase</keyword>
<dbReference type="KEGG" id="adu:107496317"/>
<evidence type="ECO:0000313" key="11">
    <source>
        <dbReference type="RefSeq" id="XP_015973031.1"/>
    </source>
</evidence>
<evidence type="ECO:0000256" key="4">
    <source>
        <dbReference type="ARBA" id="ARBA00022737"/>
    </source>
</evidence>
<dbReference type="InterPro" id="IPR001611">
    <property type="entry name" value="Leu-rich_rpt"/>
</dbReference>
<dbReference type="RefSeq" id="XP_015973031.1">
    <property type="nucleotide sequence ID" value="XM_016117545.3"/>
</dbReference>
<evidence type="ECO:0000256" key="5">
    <source>
        <dbReference type="ARBA" id="ARBA00022989"/>
    </source>
</evidence>
<dbReference type="InterPro" id="IPR000719">
    <property type="entry name" value="Prot_kinase_dom"/>
</dbReference>
<keyword evidence="4" id="KW-0677">Repeat</keyword>